<protein>
    <submittedName>
        <fullName evidence="2">Uncharacterized protein</fullName>
    </submittedName>
</protein>
<feature type="region of interest" description="Disordered" evidence="1">
    <location>
        <begin position="162"/>
        <end position="211"/>
    </location>
</feature>
<organism evidence="2">
    <name type="scientific">Tanacetum cinerariifolium</name>
    <name type="common">Dalmatian daisy</name>
    <name type="synonym">Chrysanthemum cinerariifolium</name>
    <dbReference type="NCBI Taxonomy" id="118510"/>
    <lineage>
        <taxon>Eukaryota</taxon>
        <taxon>Viridiplantae</taxon>
        <taxon>Streptophyta</taxon>
        <taxon>Embryophyta</taxon>
        <taxon>Tracheophyta</taxon>
        <taxon>Spermatophyta</taxon>
        <taxon>Magnoliopsida</taxon>
        <taxon>eudicotyledons</taxon>
        <taxon>Gunneridae</taxon>
        <taxon>Pentapetalae</taxon>
        <taxon>asterids</taxon>
        <taxon>campanulids</taxon>
        <taxon>Asterales</taxon>
        <taxon>Asteraceae</taxon>
        <taxon>Asteroideae</taxon>
        <taxon>Anthemideae</taxon>
        <taxon>Anthemidinae</taxon>
        <taxon>Tanacetum</taxon>
    </lineage>
</organism>
<gene>
    <name evidence="2" type="ORF">Tci_038311</name>
</gene>
<name>A0A6L2LX44_TANCI</name>
<evidence type="ECO:0000256" key="1">
    <source>
        <dbReference type="SAM" id="MobiDB-lite"/>
    </source>
</evidence>
<accession>A0A6L2LX44</accession>
<feature type="region of interest" description="Disordered" evidence="1">
    <location>
        <begin position="442"/>
        <end position="467"/>
    </location>
</feature>
<feature type="compositionally biased region" description="Basic and acidic residues" evidence="1">
    <location>
        <begin position="162"/>
        <end position="172"/>
    </location>
</feature>
<reference evidence="2" key="1">
    <citation type="journal article" date="2019" name="Sci. Rep.">
        <title>Draft genome of Tanacetum cinerariifolium, the natural source of mosquito coil.</title>
        <authorList>
            <person name="Yamashiro T."/>
            <person name="Shiraishi A."/>
            <person name="Satake H."/>
            <person name="Nakayama K."/>
        </authorList>
    </citation>
    <scope>NUCLEOTIDE SEQUENCE</scope>
</reference>
<sequence>MMMLRSPSSLTLDTKSRGKGSHRKKTADTPMVDVDMYEESDSKPARKRTGVEEEAARQVHATHARIMIESEPELAKKKTGSRSTRDVVIQDPPSSLKLKPFASKLKLKGTRVLNKGTGVSPWVPDESTVVPATSSKETGTILEVLNKEKVTYKEKVILEWGSKQESKYSKEDQGDDKEVDWIDSDKDEEKKDDTDDDKRIDLEMNDDEETNDEFVHYVEQVNDDEDEDMTNNEVKESGNGNEYNTDAAKTNARKTKEVNDDAKKVELPLTSSSLSVSLGFGDQFLKLSSDTSLVSTVKDTTDAEINTLLDIKFQYEVPYIQSPSILKRHTADLIQKYYVKPAPVANTVKDHKRKHDDDDDDDDPLTGPNQGKKTKRIRTKELESSKKPSTTKETLKGKAQLKGSKTGKSASVKEPVEEPIAEVAIDDSVNTAGKDVVCDVDKPQDTLEPKTDKTPNPEWFKQPARPSTPDLEWNKRQVVLGQLEQPCVKKLHGYGHLEEVVVKRADRQLYKFKEGDVVDLHLNDIEEMLILVVQHKHSISTTMTLLNLLWLFVWSQEVVIKRRVKDLQLGVESYQKKLNITTPQQTFLEIKFKELYTSLYKPLGTGHSSKVRDELHHKILDFCLEYNDEMSRRKWTAIDKKRSKLMVELIDKQMRERRIIRNLERLVGARELEMDYKLMTRTV</sequence>
<feature type="compositionally biased region" description="Polar residues" evidence="1">
    <location>
        <begin position="238"/>
        <end position="248"/>
    </location>
</feature>
<feature type="region of interest" description="Disordered" evidence="1">
    <location>
        <begin position="1"/>
        <end position="95"/>
    </location>
</feature>
<feature type="compositionally biased region" description="Basic and acidic residues" evidence="1">
    <location>
        <begin position="40"/>
        <end position="57"/>
    </location>
</feature>
<feature type="region of interest" description="Disordered" evidence="1">
    <location>
        <begin position="345"/>
        <end position="415"/>
    </location>
</feature>
<evidence type="ECO:0000313" key="2">
    <source>
        <dbReference type="EMBL" id="GEU66333.1"/>
    </source>
</evidence>
<comment type="caution">
    <text evidence="2">The sequence shown here is derived from an EMBL/GenBank/DDBJ whole genome shotgun (WGS) entry which is preliminary data.</text>
</comment>
<dbReference type="EMBL" id="BKCJ010005364">
    <property type="protein sequence ID" value="GEU66333.1"/>
    <property type="molecule type" value="Genomic_DNA"/>
</dbReference>
<feature type="region of interest" description="Disordered" evidence="1">
    <location>
        <begin position="223"/>
        <end position="259"/>
    </location>
</feature>
<feature type="compositionally biased region" description="Polar residues" evidence="1">
    <location>
        <begin position="1"/>
        <end position="13"/>
    </location>
</feature>
<proteinExistence type="predicted"/>
<dbReference type="AlphaFoldDB" id="A0A6L2LX44"/>
<feature type="compositionally biased region" description="Basic and acidic residues" evidence="1">
    <location>
        <begin position="442"/>
        <end position="455"/>
    </location>
</feature>
<feature type="compositionally biased region" description="Basic and acidic residues" evidence="1">
    <location>
        <begin position="179"/>
        <end position="202"/>
    </location>
</feature>
<feature type="region of interest" description="Disordered" evidence="1">
    <location>
        <begin position="114"/>
        <end position="134"/>
    </location>
</feature>